<protein>
    <submittedName>
        <fullName evidence="1">Uncharacterized protein</fullName>
    </submittedName>
</protein>
<proteinExistence type="predicted"/>
<sequence length="105" mass="12074">MVLDWCKMAGDLRTWDDDCVDELCDIVFGEFLLGNFPQGVPRDPMWDVITQTLNARIGTDFHRRQVVNRFCCLQRRYCRAKGVHRYARSGYGYPVGPANSRDGPS</sequence>
<reference evidence="1 2" key="1">
    <citation type="submission" date="2024-01" db="EMBL/GenBank/DDBJ databases">
        <title>A telomere-to-telomere, gap-free genome of sweet tea (Lithocarpus litseifolius).</title>
        <authorList>
            <person name="Zhou J."/>
        </authorList>
    </citation>
    <scope>NUCLEOTIDE SEQUENCE [LARGE SCALE GENOMIC DNA]</scope>
    <source>
        <strain evidence="1">Zhou-2022a</strain>
        <tissue evidence="1">Leaf</tissue>
    </source>
</reference>
<comment type="caution">
    <text evidence="1">The sequence shown here is derived from an EMBL/GenBank/DDBJ whole genome shotgun (WGS) entry which is preliminary data.</text>
</comment>
<organism evidence="1 2">
    <name type="scientific">Lithocarpus litseifolius</name>
    <dbReference type="NCBI Taxonomy" id="425828"/>
    <lineage>
        <taxon>Eukaryota</taxon>
        <taxon>Viridiplantae</taxon>
        <taxon>Streptophyta</taxon>
        <taxon>Embryophyta</taxon>
        <taxon>Tracheophyta</taxon>
        <taxon>Spermatophyta</taxon>
        <taxon>Magnoliopsida</taxon>
        <taxon>eudicotyledons</taxon>
        <taxon>Gunneridae</taxon>
        <taxon>Pentapetalae</taxon>
        <taxon>rosids</taxon>
        <taxon>fabids</taxon>
        <taxon>Fagales</taxon>
        <taxon>Fagaceae</taxon>
        <taxon>Lithocarpus</taxon>
    </lineage>
</organism>
<gene>
    <name evidence="1" type="ORF">SO802_012789</name>
</gene>
<keyword evidence="2" id="KW-1185">Reference proteome</keyword>
<dbReference type="EMBL" id="JAZDWU010000004">
    <property type="protein sequence ID" value="KAL0005228.1"/>
    <property type="molecule type" value="Genomic_DNA"/>
</dbReference>
<dbReference type="AlphaFoldDB" id="A0AAW2D6C2"/>
<evidence type="ECO:0000313" key="2">
    <source>
        <dbReference type="Proteomes" id="UP001459277"/>
    </source>
</evidence>
<accession>A0AAW2D6C2</accession>
<dbReference type="Proteomes" id="UP001459277">
    <property type="component" value="Unassembled WGS sequence"/>
</dbReference>
<name>A0AAW2D6C2_9ROSI</name>
<evidence type="ECO:0000313" key="1">
    <source>
        <dbReference type="EMBL" id="KAL0005228.1"/>
    </source>
</evidence>